<protein>
    <submittedName>
        <fullName evidence="3">GNAT superfamily N-acetyltransferase</fullName>
    </submittedName>
</protein>
<dbReference type="Gene3D" id="3.40.630.30">
    <property type="match status" value="1"/>
</dbReference>
<dbReference type="RefSeq" id="WP_209693778.1">
    <property type="nucleotide sequence ID" value="NZ_BAAAVU010000011.1"/>
</dbReference>
<gene>
    <name evidence="3" type="ORF">JOF29_001861</name>
</gene>
<dbReference type="InterPro" id="IPR000182">
    <property type="entry name" value="GNAT_dom"/>
</dbReference>
<dbReference type="CDD" id="cd04301">
    <property type="entry name" value="NAT_SF"/>
    <property type="match status" value="1"/>
</dbReference>
<dbReference type="SUPFAM" id="SSF55729">
    <property type="entry name" value="Acyl-CoA N-acyltransferases (Nat)"/>
    <property type="match status" value="1"/>
</dbReference>
<reference evidence="3 4" key="1">
    <citation type="submission" date="2021-03" db="EMBL/GenBank/DDBJ databases">
        <title>Sequencing the genomes of 1000 actinobacteria strains.</title>
        <authorList>
            <person name="Klenk H.-P."/>
        </authorList>
    </citation>
    <scope>NUCLEOTIDE SEQUENCE [LARGE SCALE GENOMIC DNA]</scope>
    <source>
        <strain evidence="3 4">DSM 18824</strain>
    </source>
</reference>
<evidence type="ECO:0000313" key="3">
    <source>
        <dbReference type="EMBL" id="MBP2350778.1"/>
    </source>
</evidence>
<keyword evidence="4" id="KW-1185">Reference proteome</keyword>
<feature type="domain" description="N-acetyltransferase" evidence="2">
    <location>
        <begin position="1"/>
        <end position="175"/>
    </location>
</feature>
<comment type="caution">
    <text evidence="3">The sequence shown here is derived from an EMBL/GenBank/DDBJ whole genome shotgun (WGS) entry which is preliminary data.</text>
</comment>
<organism evidence="3 4">
    <name type="scientific">Kribbella aluminosa</name>
    <dbReference type="NCBI Taxonomy" id="416017"/>
    <lineage>
        <taxon>Bacteria</taxon>
        <taxon>Bacillati</taxon>
        <taxon>Actinomycetota</taxon>
        <taxon>Actinomycetes</taxon>
        <taxon>Propionibacteriales</taxon>
        <taxon>Kribbellaceae</taxon>
        <taxon>Kribbella</taxon>
    </lineage>
</organism>
<dbReference type="InterPro" id="IPR016181">
    <property type="entry name" value="Acyl_CoA_acyltransferase"/>
</dbReference>
<dbReference type="PROSITE" id="PS51186">
    <property type="entry name" value="GNAT"/>
    <property type="match status" value="1"/>
</dbReference>
<sequence length="203" mass="21371">MKYLEAEPDDALDPVLRADLLDTWVAATNAGGAVGYTAPAPIDEIAQNLDGALGRVAAGLDVLGVLHDGERYVGMGMLVTRSGALQPHWRTVLRVMVHPDCQGQGAGRLLMEGLRGSANDLGLEQLQLTVRGGLGLENFYGPLGYRVVGTHPRAVRVASDDYRDEIMLVMSLSRTGEDDEGCAEGGEQGAEGEDDGGRAAGRG</sequence>
<evidence type="ECO:0000259" key="2">
    <source>
        <dbReference type="PROSITE" id="PS51186"/>
    </source>
</evidence>
<dbReference type="EMBL" id="JAGINT010000001">
    <property type="protein sequence ID" value="MBP2350778.1"/>
    <property type="molecule type" value="Genomic_DNA"/>
</dbReference>
<proteinExistence type="predicted"/>
<dbReference type="Pfam" id="PF13673">
    <property type="entry name" value="Acetyltransf_10"/>
    <property type="match status" value="1"/>
</dbReference>
<accession>A0ABS4UGL8</accession>
<evidence type="ECO:0000256" key="1">
    <source>
        <dbReference type="SAM" id="MobiDB-lite"/>
    </source>
</evidence>
<feature type="region of interest" description="Disordered" evidence="1">
    <location>
        <begin position="175"/>
        <end position="203"/>
    </location>
</feature>
<evidence type="ECO:0000313" key="4">
    <source>
        <dbReference type="Proteomes" id="UP000755585"/>
    </source>
</evidence>
<name>A0ABS4UGL8_9ACTN</name>
<dbReference type="Proteomes" id="UP000755585">
    <property type="component" value="Unassembled WGS sequence"/>
</dbReference>